<dbReference type="SUPFAM" id="SSF88697">
    <property type="entry name" value="PUA domain-like"/>
    <property type="match status" value="1"/>
</dbReference>
<dbReference type="PROSITE" id="PS51787">
    <property type="entry name" value="LON_N"/>
    <property type="match status" value="1"/>
</dbReference>
<evidence type="ECO:0000259" key="1">
    <source>
        <dbReference type="PROSITE" id="PS51787"/>
    </source>
</evidence>
<dbReference type="InterPro" id="IPR046336">
    <property type="entry name" value="Lon_prtase_N_sf"/>
</dbReference>
<protein>
    <submittedName>
        <fullName evidence="2">Peptidase S16</fullName>
    </submittedName>
</protein>
<dbReference type="PANTHER" id="PTHR46732">
    <property type="entry name" value="ATP-DEPENDENT PROTEASE LA (LON) DOMAIN PROTEIN"/>
    <property type="match status" value="1"/>
</dbReference>
<dbReference type="InterPro" id="IPR003111">
    <property type="entry name" value="Lon_prtase_N"/>
</dbReference>
<dbReference type="OrthoDB" id="9806457at2"/>
<dbReference type="Pfam" id="PF02190">
    <property type="entry name" value="LON_substr_bdg"/>
    <property type="match status" value="1"/>
</dbReference>
<dbReference type="Proteomes" id="UP000291613">
    <property type="component" value="Unassembled WGS sequence"/>
</dbReference>
<gene>
    <name evidence="2" type="ORF">EYR15_07695</name>
</gene>
<dbReference type="InterPro" id="IPR015947">
    <property type="entry name" value="PUA-like_sf"/>
</dbReference>
<dbReference type="RefSeq" id="WP_131002720.1">
    <property type="nucleotide sequence ID" value="NZ_JBHSZR010000003.1"/>
</dbReference>
<dbReference type="EMBL" id="SIUB01000003">
    <property type="protein sequence ID" value="TBN53680.1"/>
    <property type="molecule type" value="Genomic_DNA"/>
</dbReference>
<keyword evidence="3" id="KW-1185">Reference proteome</keyword>
<proteinExistence type="predicted"/>
<comment type="caution">
    <text evidence="2">The sequence shown here is derived from an EMBL/GenBank/DDBJ whole genome shotgun (WGS) entry which is preliminary data.</text>
</comment>
<evidence type="ECO:0000313" key="2">
    <source>
        <dbReference type="EMBL" id="TBN53680.1"/>
    </source>
</evidence>
<evidence type="ECO:0000313" key="3">
    <source>
        <dbReference type="Proteomes" id="UP000291613"/>
    </source>
</evidence>
<organism evidence="2 3">
    <name type="scientific">Hansschlegelia quercus</name>
    <dbReference type="NCBI Taxonomy" id="2528245"/>
    <lineage>
        <taxon>Bacteria</taxon>
        <taxon>Pseudomonadati</taxon>
        <taxon>Pseudomonadota</taxon>
        <taxon>Alphaproteobacteria</taxon>
        <taxon>Hyphomicrobiales</taxon>
        <taxon>Methylopilaceae</taxon>
        <taxon>Hansschlegelia</taxon>
    </lineage>
</organism>
<dbReference type="AlphaFoldDB" id="A0A4Q9GP79"/>
<dbReference type="SMART" id="SM00464">
    <property type="entry name" value="LON"/>
    <property type="match status" value="1"/>
</dbReference>
<dbReference type="Gene3D" id="2.30.130.40">
    <property type="entry name" value="LON domain-like"/>
    <property type="match status" value="1"/>
</dbReference>
<sequence length="223" mass="24529">MASNVVYHKIEELPGVVPLFPLRAALLLPRGEMPLNVFEPRYLSMIEDAIRGHRIIGLIQPDPETAEDDERPELVKIGCAGRLTAFGETGDGRYLITLTGVARFRIVEELSVVTPYRQARVAFDDYVADLAPGEGQDDVDREALLKTLKDYLEANSLEADWDGIRRAPNEALVNALAMMSPFGPREKQALLEAADLKARAEILVAVTEMDLARAKGDASSSLQ</sequence>
<accession>A0A4Q9GP79</accession>
<name>A0A4Q9GP79_9HYPH</name>
<feature type="domain" description="Lon N-terminal" evidence="1">
    <location>
        <begin position="17"/>
        <end position="211"/>
    </location>
</feature>
<reference evidence="2 3" key="1">
    <citation type="submission" date="2019-02" db="EMBL/GenBank/DDBJ databases">
        <title>Hansschlegelia quercus sp. nov., a novel methylotrophic bacterium from buds of oak (Quercus robur L.).</title>
        <authorList>
            <person name="Agafonova N.V."/>
            <person name="Kaparullina E.N."/>
            <person name="Grouzdev D.S."/>
            <person name="Doronina N.V."/>
        </authorList>
    </citation>
    <scope>NUCLEOTIDE SEQUENCE [LARGE SCALE GENOMIC DNA]</scope>
    <source>
        <strain evidence="2 3">Dub</strain>
    </source>
</reference>
<dbReference type="PANTHER" id="PTHR46732:SF8">
    <property type="entry name" value="ATP-DEPENDENT PROTEASE LA (LON) DOMAIN PROTEIN"/>
    <property type="match status" value="1"/>
</dbReference>